<dbReference type="RefSeq" id="WP_246551769.1">
    <property type="nucleotide sequence ID" value="NZ_BSDS01000001.1"/>
</dbReference>
<dbReference type="PANTHER" id="PTHR33376">
    <property type="match status" value="1"/>
</dbReference>
<organism evidence="3 4">
    <name type="scientific">Geobacter hydrogenophilus</name>
    <dbReference type="NCBI Taxonomy" id="40983"/>
    <lineage>
        <taxon>Bacteria</taxon>
        <taxon>Pseudomonadati</taxon>
        <taxon>Thermodesulfobacteriota</taxon>
        <taxon>Desulfuromonadia</taxon>
        <taxon>Geobacterales</taxon>
        <taxon>Geobacteraceae</taxon>
        <taxon>Geobacter</taxon>
    </lineage>
</organism>
<dbReference type="InterPro" id="IPR038404">
    <property type="entry name" value="TRAP_DctP_sf"/>
</dbReference>
<dbReference type="EMBL" id="BSDS01000001">
    <property type="protein sequence ID" value="GLI37082.1"/>
    <property type="molecule type" value="Genomic_DNA"/>
</dbReference>
<feature type="signal peptide" evidence="2">
    <location>
        <begin position="1"/>
        <end position="23"/>
    </location>
</feature>
<dbReference type="Gene3D" id="3.40.190.170">
    <property type="entry name" value="Bacterial extracellular solute-binding protein, family 7"/>
    <property type="match status" value="1"/>
</dbReference>
<evidence type="ECO:0000313" key="3">
    <source>
        <dbReference type="EMBL" id="GLI37082.1"/>
    </source>
</evidence>
<dbReference type="NCBIfam" id="NF037995">
    <property type="entry name" value="TRAP_S1"/>
    <property type="match status" value="1"/>
</dbReference>
<keyword evidence="1 2" id="KW-0732">Signal</keyword>
<evidence type="ECO:0000256" key="2">
    <source>
        <dbReference type="SAM" id="SignalP"/>
    </source>
</evidence>
<reference evidence="3" key="1">
    <citation type="submission" date="2022-12" db="EMBL/GenBank/DDBJ databases">
        <title>Reference genome sequencing for broad-spectrum identification of bacterial and archaeal isolates by mass spectrometry.</title>
        <authorList>
            <person name="Sekiguchi Y."/>
            <person name="Tourlousse D.M."/>
        </authorList>
    </citation>
    <scope>NUCLEOTIDE SEQUENCE</scope>
    <source>
        <strain evidence="3">H2</strain>
    </source>
</reference>
<accession>A0A9W6FYD9</accession>
<dbReference type="Proteomes" id="UP001144352">
    <property type="component" value="Unassembled WGS sequence"/>
</dbReference>
<comment type="caution">
    <text evidence="3">The sequence shown here is derived from an EMBL/GenBank/DDBJ whole genome shotgun (WGS) entry which is preliminary data.</text>
</comment>
<dbReference type="PANTHER" id="PTHR33376:SF15">
    <property type="entry name" value="BLL6794 PROTEIN"/>
    <property type="match status" value="1"/>
</dbReference>
<evidence type="ECO:0000256" key="1">
    <source>
        <dbReference type="ARBA" id="ARBA00022729"/>
    </source>
</evidence>
<evidence type="ECO:0000313" key="4">
    <source>
        <dbReference type="Proteomes" id="UP001144352"/>
    </source>
</evidence>
<dbReference type="CDD" id="cd13665">
    <property type="entry name" value="PBP2_TRAP_Dctp3_4"/>
    <property type="match status" value="1"/>
</dbReference>
<gene>
    <name evidence="3" type="ORF">GHYDROH2_05830</name>
</gene>
<protein>
    <submittedName>
        <fullName evidence="3">C4-dicarboxylate ABC transporter substrate-binding protein</fullName>
    </submittedName>
</protein>
<dbReference type="GO" id="GO:0055085">
    <property type="term" value="P:transmembrane transport"/>
    <property type="evidence" value="ECO:0007669"/>
    <property type="project" value="InterPro"/>
</dbReference>
<dbReference type="SUPFAM" id="SSF53850">
    <property type="entry name" value="Periplasmic binding protein-like II"/>
    <property type="match status" value="1"/>
</dbReference>
<dbReference type="Pfam" id="PF03480">
    <property type="entry name" value="DctP"/>
    <property type="match status" value="1"/>
</dbReference>
<keyword evidence="4" id="KW-1185">Reference proteome</keyword>
<feature type="chain" id="PRO_5040985567" evidence="2">
    <location>
        <begin position="24"/>
        <end position="345"/>
    </location>
</feature>
<proteinExistence type="predicted"/>
<dbReference type="InterPro" id="IPR018389">
    <property type="entry name" value="DctP_fam"/>
</dbReference>
<name>A0A9W6FYD9_9BACT</name>
<dbReference type="AlphaFoldDB" id="A0A9W6FYD9"/>
<sequence length="345" mass="37598">MLRRFTLSILLITLVFASGTARAADVIKLTYANFPPAATFPCVQMERWAKEVEKRTNGRVKVQTFPGGTLLNAKNMAEGVTSGIADIGNFAMSYQPGRFPVSEAVDLPFGFTSSKVASLVLYDLIEKYKPKEFAKVKVLTVFTCPPTNLMTKAPVKGLADLKGMELRVAGTSAEVAKRLGAVPVAMPQSETPEAIQKGIVKGMVSSLEILQDLKFASYTPYATIANLPVVSFAVVMNKAKWDSLPADVKKALDGLSREQAAWTGDYADRHVQESLAWSKKNYQHQVFTLPVDDQKKVNQLLAPMVDDYVKKAGAQGLNGKQIVADVLALKKKYEAPAAKPAKKKK</sequence>